<evidence type="ECO:0000313" key="2">
    <source>
        <dbReference type="Proteomes" id="UP000789366"/>
    </source>
</evidence>
<accession>A0ACA9QKH0</accession>
<keyword evidence="2" id="KW-1185">Reference proteome</keyword>
<proteinExistence type="predicted"/>
<feature type="non-terminal residue" evidence="1">
    <location>
        <position position="1"/>
    </location>
</feature>
<comment type="caution">
    <text evidence="1">The sequence shown here is derived from an EMBL/GenBank/DDBJ whole genome shotgun (WGS) entry which is preliminary data.</text>
</comment>
<protein>
    <submittedName>
        <fullName evidence="1">189_t:CDS:1</fullName>
    </submittedName>
</protein>
<reference evidence="1" key="1">
    <citation type="submission" date="2021-06" db="EMBL/GenBank/DDBJ databases">
        <authorList>
            <person name="Kallberg Y."/>
            <person name="Tangrot J."/>
            <person name="Rosling A."/>
        </authorList>
    </citation>
    <scope>NUCLEOTIDE SEQUENCE</scope>
    <source>
        <strain evidence="1">28 12/20/2015</strain>
    </source>
</reference>
<gene>
    <name evidence="1" type="ORF">SPELUC_LOCUS14827</name>
</gene>
<dbReference type="EMBL" id="CAJVPW010045719">
    <property type="protein sequence ID" value="CAG8756362.1"/>
    <property type="molecule type" value="Genomic_DNA"/>
</dbReference>
<sequence length="114" mass="13671">PYEQPVPEVPPPPYSPPESSLRFHRRRSSTSFFLRPKTSAELRKELLKLTEESKKEQDSWRIEEARLRMRINSKPEEIERVKRKMRESNEKYRKKIEAVTAKLRQLSFNNMNGN</sequence>
<dbReference type="Proteomes" id="UP000789366">
    <property type="component" value="Unassembled WGS sequence"/>
</dbReference>
<organism evidence="1 2">
    <name type="scientific">Cetraspora pellucida</name>
    <dbReference type="NCBI Taxonomy" id="1433469"/>
    <lineage>
        <taxon>Eukaryota</taxon>
        <taxon>Fungi</taxon>
        <taxon>Fungi incertae sedis</taxon>
        <taxon>Mucoromycota</taxon>
        <taxon>Glomeromycotina</taxon>
        <taxon>Glomeromycetes</taxon>
        <taxon>Diversisporales</taxon>
        <taxon>Gigasporaceae</taxon>
        <taxon>Cetraspora</taxon>
    </lineage>
</organism>
<name>A0ACA9QKH0_9GLOM</name>
<evidence type="ECO:0000313" key="1">
    <source>
        <dbReference type="EMBL" id="CAG8756362.1"/>
    </source>
</evidence>